<dbReference type="InterPro" id="IPR017847">
    <property type="entry name" value="T6SS_RhsGE_Vgr_subset"/>
</dbReference>
<reference evidence="4 5" key="1">
    <citation type="submission" date="2018-06" db="EMBL/GenBank/DDBJ databases">
        <authorList>
            <consortium name="Pathogen Informatics"/>
            <person name="Doyle S."/>
        </authorList>
    </citation>
    <scope>NUCLEOTIDE SEQUENCE [LARGE SCALE GENOMIC DNA]</scope>
    <source>
        <strain evidence="4 5">NCTC12120</strain>
    </source>
</reference>
<dbReference type="InterPro" id="IPR006531">
    <property type="entry name" value="Gp5/Vgr_OB"/>
</dbReference>
<gene>
    <name evidence="4" type="ORF">NCTC12120_00712</name>
</gene>
<protein>
    <submittedName>
        <fullName evidence="4">Uncharacterized protein conserved in bacteria</fullName>
    </submittedName>
</protein>
<sequence>MPADKPWHPPFEHHQPQIPGILTATVVGPDSEEIHTDEYGRIKIQFPWDKENKNDDTSSCWVRVAQSWAGGKFGAQFIPRVGSEVLVSFIQGNPDYPLVTGTVYNGQNKPPFDLPTQKTESGFVTRSATKGSVEDGHRLSFDDKKGEELLDHCRAKRSDAHRQK</sequence>
<accession>A0A2X2V5J7</accession>
<feature type="compositionally biased region" description="Polar residues" evidence="2">
    <location>
        <begin position="116"/>
        <end position="130"/>
    </location>
</feature>
<dbReference type="InterPro" id="IPR037026">
    <property type="entry name" value="Vgr_OB-fold_dom_sf"/>
</dbReference>
<dbReference type="STRING" id="158822.LH23_10700"/>
<dbReference type="AlphaFoldDB" id="A0A2X2V5J7"/>
<dbReference type="Proteomes" id="UP000251197">
    <property type="component" value="Unassembled WGS sequence"/>
</dbReference>
<comment type="similarity">
    <text evidence="1">Belongs to the VgrG protein family.</text>
</comment>
<evidence type="ECO:0000313" key="5">
    <source>
        <dbReference type="Proteomes" id="UP000251197"/>
    </source>
</evidence>
<evidence type="ECO:0000259" key="3">
    <source>
        <dbReference type="Pfam" id="PF04717"/>
    </source>
</evidence>
<proteinExistence type="inferred from homology"/>
<evidence type="ECO:0000313" key="4">
    <source>
        <dbReference type="EMBL" id="SQA96939.1"/>
    </source>
</evidence>
<dbReference type="EMBL" id="UAVU01000003">
    <property type="protein sequence ID" value="SQA96939.1"/>
    <property type="molecule type" value="Genomic_DNA"/>
</dbReference>
<dbReference type="SUPFAM" id="SSF69255">
    <property type="entry name" value="gp5 N-terminal domain-like"/>
    <property type="match status" value="1"/>
</dbReference>
<dbReference type="NCBIfam" id="TIGR01646">
    <property type="entry name" value="vgr_GE"/>
    <property type="match status" value="1"/>
</dbReference>
<evidence type="ECO:0000256" key="2">
    <source>
        <dbReference type="SAM" id="MobiDB-lite"/>
    </source>
</evidence>
<dbReference type="Gene3D" id="2.40.50.230">
    <property type="entry name" value="Gp5 N-terminal domain"/>
    <property type="match status" value="1"/>
</dbReference>
<feature type="domain" description="Gp5/Type VI secretion system Vgr protein OB-fold" evidence="3">
    <location>
        <begin position="35"/>
        <end position="104"/>
    </location>
</feature>
<dbReference type="InterPro" id="IPR006533">
    <property type="entry name" value="T6SS_Vgr_RhsGE"/>
</dbReference>
<dbReference type="Pfam" id="PF04717">
    <property type="entry name" value="Phage_base_V"/>
    <property type="match status" value="1"/>
</dbReference>
<evidence type="ECO:0000256" key="1">
    <source>
        <dbReference type="ARBA" id="ARBA00005558"/>
    </source>
</evidence>
<name>A0A2X2V5J7_9ENTR</name>
<organism evidence="4 5">
    <name type="scientific">Cedecea neteri</name>
    <dbReference type="NCBI Taxonomy" id="158822"/>
    <lineage>
        <taxon>Bacteria</taxon>
        <taxon>Pseudomonadati</taxon>
        <taxon>Pseudomonadota</taxon>
        <taxon>Gammaproteobacteria</taxon>
        <taxon>Enterobacterales</taxon>
        <taxon>Enterobacteriaceae</taxon>
        <taxon>Cedecea</taxon>
    </lineage>
</organism>
<dbReference type="NCBIfam" id="TIGR03361">
    <property type="entry name" value="VI_Rhs_Vgr"/>
    <property type="match status" value="1"/>
</dbReference>
<feature type="region of interest" description="Disordered" evidence="2">
    <location>
        <begin position="109"/>
        <end position="140"/>
    </location>
</feature>
<dbReference type="SUPFAM" id="SSF69349">
    <property type="entry name" value="Phage fibre proteins"/>
    <property type="match status" value="1"/>
</dbReference>